<dbReference type="Proteomes" id="UP001428341">
    <property type="component" value="Unassembled WGS sequence"/>
</dbReference>
<gene>
    <name evidence="1" type="ORF">WN944_014509</name>
</gene>
<reference evidence="1 2" key="1">
    <citation type="submission" date="2024-05" db="EMBL/GenBank/DDBJ databases">
        <title>Haplotype-resolved chromosome-level genome assembly of Huyou (Citrus changshanensis).</title>
        <authorList>
            <person name="Miao C."/>
            <person name="Chen W."/>
            <person name="Wu Y."/>
            <person name="Wang L."/>
            <person name="Zhao S."/>
            <person name="Grierson D."/>
            <person name="Xu C."/>
            <person name="Chen K."/>
        </authorList>
    </citation>
    <scope>NUCLEOTIDE SEQUENCE [LARGE SCALE GENOMIC DNA]</scope>
    <source>
        <strain evidence="1">01-14</strain>
        <tissue evidence="1">Leaf</tissue>
    </source>
</reference>
<dbReference type="EMBL" id="JBCGBO010000005">
    <property type="protein sequence ID" value="KAK9199319.1"/>
    <property type="molecule type" value="Genomic_DNA"/>
</dbReference>
<evidence type="ECO:0000313" key="2">
    <source>
        <dbReference type="Proteomes" id="UP001428341"/>
    </source>
</evidence>
<dbReference type="AlphaFoldDB" id="A0AAP0M717"/>
<organism evidence="1 2">
    <name type="scientific">Citrus x changshan-huyou</name>
    <dbReference type="NCBI Taxonomy" id="2935761"/>
    <lineage>
        <taxon>Eukaryota</taxon>
        <taxon>Viridiplantae</taxon>
        <taxon>Streptophyta</taxon>
        <taxon>Embryophyta</taxon>
        <taxon>Tracheophyta</taxon>
        <taxon>Spermatophyta</taxon>
        <taxon>Magnoliopsida</taxon>
        <taxon>eudicotyledons</taxon>
        <taxon>Gunneridae</taxon>
        <taxon>Pentapetalae</taxon>
        <taxon>rosids</taxon>
        <taxon>malvids</taxon>
        <taxon>Sapindales</taxon>
        <taxon>Rutaceae</taxon>
        <taxon>Aurantioideae</taxon>
        <taxon>Citrus</taxon>
    </lineage>
</organism>
<name>A0AAP0M717_9ROSI</name>
<keyword evidence="2" id="KW-1185">Reference proteome</keyword>
<evidence type="ECO:0000313" key="1">
    <source>
        <dbReference type="EMBL" id="KAK9199319.1"/>
    </source>
</evidence>
<comment type="caution">
    <text evidence="1">The sequence shown here is derived from an EMBL/GenBank/DDBJ whole genome shotgun (WGS) entry which is preliminary data.</text>
</comment>
<accession>A0AAP0M717</accession>
<protein>
    <submittedName>
        <fullName evidence="1">Uncharacterized protein</fullName>
    </submittedName>
</protein>
<sequence length="98" mass="10934">MDSSSRVGKGVGDGDQWLVVVDAREEGGSWWVPLFQGQGGWFYGVGSLQLEKIVRGISSISSSDIAKRNLNFNYDILGYTKNFDDVKWQQEEAGFYSC</sequence>
<proteinExistence type="predicted"/>